<organism evidence="1 2">
    <name type="scientific">Scylla paramamosain</name>
    <name type="common">Mud crab</name>
    <dbReference type="NCBI Taxonomy" id="85552"/>
    <lineage>
        <taxon>Eukaryota</taxon>
        <taxon>Metazoa</taxon>
        <taxon>Ecdysozoa</taxon>
        <taxon>Arthropoda</taxon>
        <taxon>Crustacea</taxon>
        <taxon>Multicrustacea</taxon>
        <taxon>Malacostraca</taxon>
        <taxon>Eumalacostraca</taxon>
        <taxon>Eucarida</taxon>
        <taxon>Decapoda</taxon>
        <taxon>Pleocyemata</taxon>
        <taxon>Brachyura</taxon>
        <taxon>Eubrachyura</taxon>
        <taxon>Portunoidea</taxon>
        <taxon>Portunidae</taxon>
        <taxon>Portuninae</taxon>
        <taxon>Scylla</taxon>
    </lineage>
</organism>
<sequence length="163" mass="18536">MYSKPRGCLRGRLKLTRPGSFLSQGIVDVLDCGHVWWFPLPFLVVTASIHWPSGDALANLILQWYFSGFVCACASLLQDRSPALHFLPNLLFPAPSLHTAWISPSHPYLSSAYFVCREMGCTISLKLHLTGQLMPIDVCRAVVRQRLKDPRKKERRMEGRERN</sequence>
<keyword evidence="2" id="KW-1185">Reference proteome</keyword>
<protein>
    <submittedName>
        <fullName evidence="1">Uncharacterized protein</fullName>
    </submittedName>
</protein>
<gene>
    <name evidence="1" type="ORF">O3P69_003718</name>
</gene>
<comment type="caution">
    <text evidence="1">The sequence shown here is derived from an EMBL/GenBank/DDBJ whole genome shotgun (WGS) entry which is preliminary data.</text>
</comment>
<accession>A0AAW0UEI7</accession>
<evidence type="ECO:0000313" key="1">
    <source>
        <dbReference type="EMBL" id="KAK8398004.1"/>
    </source>
</evidence>
<reference evidence="1 2" key="1">
    <citation type="submission" date="2023-03" db="EMBL/GenBank/DDBJ databases">
        <title>High-quality genome of Scylla paramamosain provides insights in environmental adaptation.</title>
        <authorList>
            <person name="Zhang L."/>
        </authorList>
    </citation>
    <scope>NUCLEOTIDE SEQUENCE [LARGE SCALE GENOMIC DNA]</scope>
    <source>
        <strain evidence="1">LZ_2023a</strain>
        <tissue evidence="1">Muscle</tissue>
    </source>
</reference>
<name>A0AAW0UEI7_SCYPA</name>
<proteinExistence type="predicted"/>
<evidence type="ECO:0000313" key="2">
    <source>
        <dbReference type="Proteomes" id="UP001487740"/>
    </source>
</evidence>
<dbReference type="Proteomes" id="UP001487740">
    <property type="component" value="Unassembled WGS sequence"/>
</dbReference>
<dbReference type="EMBL" id="JARAKH010000012">
    <property type="protein sequence ID" value="KAK8398004.1"/>
    <property type="molecule type" value="Genomic_DNA"/>
</dbReference>
<dbReference type="AlphaFoldDB" id="A0AAW0UEI7"/>